<name>A0A9D2ENB5_9FIRM</name>
<keyword evidence="1" id="KW-0175">Coiled coil</keyword>
<dbReference type="Proteomes" id="UP000824049">
    <property type="component" value="Unassembled WGS sequence"/>
</dbReference>
<gene>
    <name evidence="2" type="ORF">H9968_10865</name>
</gene>
<sequence length="103" mass="11980">MDSIINRLTEIEETASSIVEHAEEQKAVLDKEYDEKRRRFDEELEEKTRARIQTIQSKLDKDTSEILDGQNGAGGKEIQALKEDYAERHTEYAKNILKRITEV</sequence>
<protein>
    <recommendedName>
        <fullName evidence="4">ATPase</fullName>
    </recommendedName>
</protein>
<reference evidence="2" key="1">
    <citation type="journal article" date="2021" name="PeerJ">
        <title>Extensive microbial diversity within the chicken gut microbiome revealed by metagenomics and culture.</title>
        <authorList>
            <person name="Gilroy R."/>
            <person name="Ravi A."/>
            <person name="Getino M."/>
            <person name="Pursley I."/>
            <person name="Horton D.L."/>
            <person name="Alikhan N.F."/>
            <person name="Baker D."/>
            <person name="Gharbi K."/>
            <person name="Hall N."/>
            <person name="Watson M."/>
            <person name="Adriaenssens E.M."/>
            <person name="Foster-Nyarko E."/>
            <person name="Jarju S."/>
            <person name="Secka A."/>
            <person name="Antonio M."/>
            <person name="Oren A."/>
            <person name="Chaudhuri R.R."/>
            <person name="La Ragione R."/>
            <person name="Hildebrand F."/>
            <person name="Pallen M.J."/>
        </authorList>
    </citation>
    <scope>NUCLEOTIDE SEQUENCE</scope>
    <source>
        <strain evidence="2">CHK179-28034</strain>
    </source>
</reference>
<feature type="coiled-coil region" evidence="1">
    <location>
        <begin position="19"/>
        <end position="46"/>
    </location>
</feature>
<dbReference type="AlphaFoldDB" id="A0A9D2ENB5"/>
<proteinExistence type="predicted"/>
<organism evidence="2 3">
    <name type="scientific">Candidatus Anaerobutyricum stercoris</name>
    <dbReference type="NCBI Taxonomy" id="2838457"/>
    <lineage>
        <taxon>Bacteria</taxon>
        <taxon>Bacillati</taxon>
        <taxon>Bacillota</taxon>
        <taxon>Clostridia</taxon>
        <taxon>Lachnospirales</taxon>
        <taxon>Lachnospiraceae</taxon>
        <taxon>Anaerobutyricum</taxon>
    </lineage>
</organism>
<dbReference type="EMBL" id="DXBR01000098">
    <property type="protein sequence ID" value="HIZ40397.1"/>
    <property type="molecule type" value="Genomic_DNA"/>
</dbReference>
<evidence type="ECO:0008006" key="4">
    <source>
        <dbReference type="Google" id="ProtNLM"/>
    </source>
</evidence>
<evidence type="ECO:0000313" key="2">
    <source>
        <dbReference type="EMBL" id="HIZ40397.1"/>
    </source>
</evidence>
<evidence type="ECO:0000256" key="1">
    <source>
        <dbReference type="SAM" id="Coils"/>
    </source>
</evidence>
<evidence type="ECO:0000313" key="3">
    <source>
        <dbReference type="Proteomes" id="UP000824049"/>
    </source>
</evidence>
<accession>A0A9D2ENB5</accession>
<reference evidence="2" key="2">
    <citation type="submission" date="2021-04" db="EMBL/GenBank/DDBJ databases">
        <authorList>
            <person name="Gilroy R."/>
        </authorList>
    </citation>
    <scope>NUCLEOTIDE SEQUENCE</scope>
    <source>
        <strain evidence="2">CHK179-28034</strain>
    </source>
</reference>
<comment type="caution">
    <text evidence="2">The sequence shown here is derived from an EMBL/GenBank/DDBJ whole genome shotgun (WGS) entry which is preliminary data.</text>
</comment>